<protein>
    <submittedName>
        <fullName evidence="2">Uncharacterized protein</fullName>
    </submittedName>
</protein>
<feature type="compositionally biased region" description="Gly residues" evidence="1">
    <location>
        <begin position="21"/>
        <end position="35"/>
    </location>
</feature>
<dbReference type="EMBL" id="HBED01010345">
    <property type="protein sequence ID" value="CAD8300825.1"/>
    <property type="molecule type" value="Transcribed_RNA"/>
</dbReference>
<proteinExistence type="predicted"/>
<feature type="region of interest" description="Disordered" evidence="1">
    <location>
        <begin position="378"/>
        <end position="400"/>
    </location>
</feature>
<evidence type="ECO:0000313" key="2">
    <source>
        <dbReference type="EMBL" id="CAD8300825.1"/>
    </source>
</evidence>
<feature type="compositionally biased region" description="Low complexity" evidence="1">
    <location>
        <begin position="167"/>
        <end position="188"/>
    </location>
</feature>
<name>A0A7R9Z1D4_9STRA</name>
<feature type="compositionally biased region" description="Low complexity" evidence="1">
    <location>
        <begin position="112"/>
        <end position="122"/>
    </location>
</feature>
<organism evidence="2">
    <name type="scientific">Pseudictyota dubia</name>
    <dbReference type="NCBI Taxonomy" id="2749911"/>
    <lineage>
        <taxon>Eukaryota</taxon>
        <taxon>Sar</taxon>
        <taxon>Stramenopiles</taxon>
        <taxon>Ochrophyta</taxon>
        <taxon>Bacillariophyta</taxon>
        <taxon>Mediophyceae</taxon>
        <taxon>Biddulphiophycidae</taxon>
        <taxon>Eupodiscales</taxon>
        <taxon>Odontellaceae</taxon>
        <taxon>Pseudictyota</taxon>
    </lineage>
</organism>
<feature type="compositionally biased region" description="Low complexity" evidence="1">
    <location>
        <begin position="137"/>
        <end position="150"/>
    </location>
</feature>
<dbReference type="AlphaFoldDB" id="A0A7R9Z1D4"/>
<feature type="region of interest" description="Disordered" evidence="1">
    <location>
        <begin position="106"/>
        <end position="320"/>
    </location>
</feature>
<gene>
    <name evidence="2" type="ORF">TDUB1175_LOCUS5127</name>
</gene>
<reference evidence="2" key="1">
    <citation type="submission" date="2021-01" db="EMBL/GenBank/DDBJ databases">
        <authorList>
            <person name="Corre E."/>
            <person name="Pelletier E."/>
            <person name="Niang G."/>
            <person name="Scheremetjew M."/>
            <person name="Finn R."/>
            <person name="Kale V."/>
            <person name="Holt S."/>
            <person name="Cochrane G."/>
            <person name="Meng A."/>
            <person name="Brown T."/>
            <person name="Cohen L."/>
        </authorList>
    </citation>
    <scope>NUCLEOTIDE SEQUENCE</scope>
    <source>
        <strain evidence="2">CCMP147</strain>
    </source>
</reference>
<feature type="compositionally biased region" description="Gly residues" evidence="1">
    <location>
        <begin position="157"/>
        <end position="166"/>
    </location>
</feature>
<accession>A0A7R9Z1D4</accession>
<feature type="compositionally biased region" description="Low complexity" evidence="1">
    <location>
        <begin position="294"/>
        <end position="317"/>
    </location>
</feature>
<sequence>MGRGFSNLKVSDKSSRTSGSGASGGRGGRGSGGDTKAGSDSIAAGSDISELSMSLGTNNAPFGGMKRSLSVPHLKNSDLMSLTDASFNALLEEQAAMGVLGSGVGTAYGRSPRQQPQQQPTPLIKIPGADGGAHSYARGSKLSLGSSSSSGDKKKAGGGGGSGGTRTGSSNSKTSSATSAASAASATARMSPLSETSAAGHHVKRSSATQPPVPVGSSLGPVTMSGLSSTAMGAPFHPVQSDRMLQSSLLTAAPDGGPGLSASIGPDDGSGHSGEAMPPPANMPHLQRAERTRTQTGGSSGGSISRHSARSGSVASVRSRESGSWIDAYRSMASVGSDMYTWNEEGSGSRNSIMSEISADLMALDLAGAGGVGDSLLPPLLGPEDAHASEDTMDVANTST</sequence>
<evidence type="ECO:0000256" key="1">
    <source>
        <dbReference type="SAM" id="MobiDB-lite"/>
    </source>
</evidence>
<feature type="region of interest" description="Disordered" evidence="1">
    <location>
        <begin position="1"/>
        <end position="44"/>
    </location>
</feature>